<dbReference type="InterPro" id="IPR029062">
    <property type="entry name" value="Class_I_gatase-like"/>
</dbReference>
<dbReference type="RefSeq" id="WP_211287968.1">
    <property type="nucleotide sequence ID" value="NZ_PGEZ01000001.1"/>
</dbReference>
<proteinExistence type="predicted"/>
<dbReference type="GO" id="GO:0006598">
    <property type="term" value="P:polyamine catabolic process"/>
    <property type="evidence" value="ECO:0007669"/>
    <property type="project" value="TreeGrafter"/>
</dbReference>
<dbReference type="PANTHER" id="PTHR43235:SF1">
    <property type="entry name" value="GLUTAMINE AMIDOTRANSFERASE PB2B2.05-RELATED"/>
    <property type="match status" value="1"/>
</dbReference>
<dbReference type="PANTHER" id="PTHR43235">
    <property type="entry name" value="GLUTAMINE AMIDOTRANSFERASE PB2B2.05-RELATED"/>
    <property type="match status" value="1"/>
</dbReference>
<organism evidence="1 2">
    <name type="scientific">Mumia flava</name>
    <dbReference type="NCBI Taxonomy" id="1348852"/>
    <lineage>
        <taxon>Bacteria</taxon>
        <taxon>Bacillati</taxon>
        <taxon>Actinomycetota</taxon>
        <taxon>Actinomycetes</taxon>
        <taxon>Propionibacteriales</taxon>
        <taxon>Nocardioidaceae</taxon>
        <taxon>Mumia</taxon>
    </lineage>
</organism>
<dbReference type="GO" id="GO:0033969">
    <property type="term" value="F:gamma-glutamyl-gamma-aminobutyrate hydrolase activity"/>
    <property type="evidence" value="ECO:0007669"/>
    <property type="project" value="TreeGrafter"/>
</dbReference>
<dbReference type="GO" id="GO:0005829">
    <property type="term" value="C:cytosol"/>
    <property type="evidence" value="ECO:0007669"/>
    <property type="project" value="TreeGrafter"/>
</dbReference>
<dbReference type="InterPro" id="IPR044668">
    <property type="entry name" value="PuuD-like"/>
</dbReference>
<dbReference type="Pfam" id="PF07722">
    <property type="entry name" value="Peptidase_C26"/>
    <property type="match status" value="1"/>
</dbReference>
<dbReference type="AlphaFoldDB" id="A0A2M9BF56"/>
<dbReference type="GO" id="GO:0016740">
    <property type="term" value="F:transferase activity"/>
    <property type="evidence" value="ECO:0007669"/>
    <property type="project" value="UniProtKB-KW"/>
</dbReference>
<dbReference type="Proteomes" id="UP000230842">
    <property type="component" value="Unassembled WGS sequence"/>
</dbReference>
<dbReference type="InterPro" id="IPR011697">
    <property type="entry name" value="Peptidase_C26"/>
</dbReference>
<keyword evidence="2" id="KW-1185">Reference proteome</keyword>
<accession>A0A2M9BF56</accession>
<protein>
    <submittedName>
        <fullName evidence="1">Putative glutamine amidotransferase</fullName>
    </submittedName>
</protein>
<gene>
    <name evidence="1" type="ORF">CLV56_0781</name>
</gene>
<dbReference type="PROSITE" id="PS51273">
    <property type="entry name" value="GATASE_TYPE_1"/>
    <property type="match status" value="1"/>
</dbReference>
<dbReference type="SUPFAM" id="SSF52317">
    <property type="entry name" value="Class I glutamine amidotransferase-like"/>
    <property type="match status" value="1"/>
</dbReference>
<evidence type="ECO:0000313" key="1">
    <source>
        <dbReference type="EMBL" id="PJJ56572.1"/>
    </source>
</evidence>
<keyword evidence="1" id="KW-0315">Glutamine amidotransferase</keyword>
<dbReference type="EMBL" id="PGEZ01000001">
    <property type="protein sequence ID" value="PJJ56572.1"/>
    <property type="molecule type" value="Genomic_DNA"/>
</dbReference>
<evidence type="ECO:0000313" key="2">
    <source>
        <dbReference type="Proteomes" id="UP000230842"/>
    </source>
</evidence>
<comment type="caution">
    <text evidence="1">The sequence shown here is derived from an EMBL/GenBank/DDBJ whole genome shotgun (WGS) entry which is preliminary data.</text>
</comment>
<keyword evidence="1" id="KW-0808">Transferase</keyword>
<dbReference type="Gene3D" id="3.40.50.880">
    <property type="match status" value="1"/>
</dbReference>
<sequence length="276" mass="29208">MSVVVRLEEVLAGIEPPDDPVARVAVLVSLNFPDMDEAVAALVRRFTRVTLATLTALGASFELFDTSGPLADPAAVQRCDGLLLLGGGDIDPACYGAPGLDVPNSYGTDRRADHDAMAAIDAAESGGLPVLGICRGSQLINVHRGGTIVPDITDYALHRGGPGEPMFLDEEIGIVGETRLLSILGVDRVIARSGHHQAVAVLGAGLVLAARARDGVIEGFEDPSRWTIGVQWHPEDDDGPTRDRMRLFRSFVEACAAREPTTPTRGVGEDDRVLST</sequence>
<reference evidence="1 2" key="1">
    <citation type="submission" date="2017-11" db="EMBL/GenBank/DDBJ databases">
        <title>Genomic Encyclopedia of Archaeal and Bacterial Type Strains, Phase II (KMG-II): From Individual Species to Whole Genera.</title>
        <authorList>
            <person name="Goeker M."/>
        </authorList>
    </citation>
    <scope>NUCLEOTIDE SEQUENCE [LARGE SCALE GENOMIC DNA]</scope>
    <source>
        <strain evidence="1 2">DSM 27763</strain>
    </source>
</reference>
<name>A0A2M9BF56_9ACTN</name>